<accession>A0A562WGT4</accession>
<dbReference type="Pfam" id="PF00392">
    <property type="entry name" value="GntR"/>
    <property type="match status" value="1"/>
</dbReference>
<evidence type="ECO:0000256" key="2">
    <source>
        <dbReference type="ARBA" id="ARBA00023125"/>
    </source>
</evidence>
<gene>
    <name evidence="5" type="ORF">JD81_03040</name>
</gene>
<comment type="caution">
    <text evidence="5">The sequence shown here is derived from an EMBL/GenBank/DDBJ whole genome shotgun (WGS) entry which is preliminary data.</text>
</comment>
<organism evidence="5 6">
    <name type="scientific">Micromonospora sagamiensis</name>
    <dbReference type="NCBI Taxonomy" id="47875"/>
    <lineage>
        <taxon>Bacteria</taxon>
        <taxon>Bacillati</taxon>
        <taxon>Actinomycetota</taxon>
        <taxon>Actinomycetes</taxon>
        <taxon>Micromonosporales</taxon>
        <taxon>Micromonosporaceae</taxon>
        <taxon>Micromonospora</taxon>
    </lineage>
</organism>
<keyword evidence="1" id="KW-0805">Transcription regulation</keyword>
<proteinExistence type="predicted"/>
<reference evidence="5 6" key="1">
    <citation type="submission" date="2019-07" db="EMBL/GenBank/DDBJ databases">
        <title>R&amp;d 2014.</title>
        <authorList>
            <person name="Klenk H.-P."/>
        </authorList>
    </citation>
    <scope>NUCLEOTIDE SEQUENCE [LARGE SCALE GENOMIC DNA]</scope>
    <source>
        <strain evidence="5 6">DSM 43912</strain>
    </source>
</reference>
<dbReference type="SUPFAM" id="SSF64288">
    <property type="entry name" value="Chorismate lyase-like"/>
    <property type="match status" value="1"/>
</dbReference>
<dbReference type="PRINTS" id="PR00035">
    <property type="entry name" value="HTHGNTR"/>
</dbReference>
<evidence type="ECO:0000256" key="3">
    <source>
        <dbReference type="ARBA" id="ARBA00023163"/>
    </source>
</evidence>
<dbReference type="PANTHER" id="PTHR44846">
    <property type="entry name" value="MANNOSYL-D-GLYCERATE TRANSPORT/METABOLISM SYSTEM REPRESSOR MNGR-RELATED"/>
    <property type="match status" value="1"/>
</dbReference>
<dbReference type="InterPro" id="IPR011663">
    <property type="entry name" value="UTRA"/>
</dbReference>
<name>A0A562WGT4_9ACTN</name>
<protein>
    <submittedName>
        <fullName evidence="5">GntR family transcriptional regulator</fullName>
    </submittedName>
</protein>
<dbReference type="GO" id="GO:0045892">
    <property type="term" value="P:negative regulation of DNA-templated transcription"/>
    <property type="evidence" value="ECO:0007669"/>
    <property type="project" value="TreeGrafter"/>
</dbReference>
<dbReference type="SMART" id="SM00866">
    <property type="entry name" value="UTRA"/>
    <property type="match status" value="1"/>
</dbReference>
<dbReference type="InterPro" id="IPR012318">
    <property type="entry name" value="HTH_CRP"/>
</dbReference>
<dbReference type="InterPro" id="IPR036390">
    <property type="entry name" value="WH_DNA-bd_sf"/>
</dbReference>
<evidence type="ECO:0000313" key="6">
    <source>
        <dbReference type="Proteomes" id="UP000319728"/>
    </source>
</evidence>
<feature type="domain" description="HTH gntR-type" evidence="4">
    <location>
        <begin position="18"/>
        <end position="86"/>
    </location>
</feature>
<dbReference type="PANTHER" id="PTHR44846:SF1">
    <property type="entry name" value="MANNOSYL-D-GLYCERATE TRANSPORT_METABOLISM SYSTEM REPRESSOR MNGR-RELATED"/>
    <property type="match status" value="1"/>
</dbReference>
<dbReference type="InterPro" id="IPR000524">
    <property type="entry name" value="Tscrpt_reg_HTH_GntR"/>
</dbReference>
<dbReference type="Pfam" id="PF07702">
    <property type="entry name" value="UTRA"/>
    <property type="match status" value="1"/>
</dbReference>
<dbReference type="GO" id="GO:0003700">
    <property type="term" value="F:DNA-binding transcription factor activity"/>
    <property type="evidence" value="ECO:0007669"/>
    <property type="project" value="InterPro"/>
</dbReference>
<dbReference type="AlphaFoldDB" id="A0A562WGT4"/>
<evidence type="ECO:0000259" key="4">
    <source>
        <dbReference type="PROSITE" id="PS50949"/>
    </source>
</evidence>
<dbReference type="Gene3D" id="3.40.1410.10">
    <property type="entry name" value="Chorismate lyase-like"/>
    <property type="match status" value="1"/>
</dbReference>
<dbReference type="InterPro" id="IPR028978">
    <property type="entry name" value="Chorismate_lyase_/UTRA_dom_sf"/>
</dbReference>
<dbReference type="InterPro" id="IPR050679">
    <property type="entry name" value="Bact_HTH_transcr_reg"/>
</dbReference>
<dbReference type="GO" id="GO:0003677">
    <property type="term" value="F:DNA binding"/>
    <property type="evidence" value="ECO:0007669"/>
    <property type="project" value="UniProtKB-KW"/>
</dbReference>
<dbReference type="Proteomes" id="UP000319728">
    <property type="component" value="Unassembled WGS sequence"/>
</dbReference>
<dbReference type="EMBL" id="VLLP01000001">
    <property type="protein sequence ID" value="TWJ29529.1"/>
    <property type="molecule type" value="Genomic_DNA"/>
</dbReference>
<keyword evidence="3" id="KW-0804">Transcription</keyword>
<dbReference type="PROSITE" id="PS50949">
    <property type="entry name" value="HTH_GNTR"/>
    <property type="match status" value="1"/>
</dbReference>
<keyword evidence="6" id="KW-1185">Reference proteome</keyword>
<keyword evidence="2" id="KW-0238">DNA-binding</keyword>
<dbReference type="SMART" id="SM00419">
    <property type="entry name" value="HTH_CRP"/>
    <property type="match status" value="1"/>
</dbReference>
<sequence length="265" mass="29610">MYEPADISDVVVDETRPVPAYYQVYEALRQRLGGSDLPPGSRLPTERAMAEQLGVSRATVREALTRLERDGLVHRRQGDGTYVAEPRVEHDMRFLHGFSAELARRGHRVRAKVLTMGAVRPSARLCEVLRVADAPDTVIELRRVRLLDGSPVSLETVWLPADRCAPLLGVDLNDRSLYDSLRTFGIQPVRGHEQLTATVLDDFEATCLDQRVGAPAFLVERVTYDDADRAVEYVKSVLRADRFTIRTDLDLEAARTPHTPPTPAS</sequence>
<dbReference type="SMART" id="SM00345">
    <property type="entry name" value="HTH_GNTR"/>
    <property type="match status" value="1"/>
</dbReference>
<evidence type="ECO:0000313" key="5">
    <source>
        <dbReference type="EMBL" id="TWJ29529.1"/>
    </source>
</evidence>
<dbReference type="Gene3D" id="1.10.10.10">
    <property type="entry name" value="Winged helix-like DNA-binding domain superfamily/Winged helix DNA-binding domain"/>
    <property type="match status" value="1"/>
</dbReference>
<dbReference type="InterPro" id="IPR036388">
    <property type="entry name" value="WH-like_DNA-bd_sf"/>
</dbReference>
<evidence type="ECO:0000256" key="1">
    <source>
        <dbReference type="ARBA" id="ARBA00023015"/>
    </source>
</evidence>
<dbReference type="SUPFAM" id="SSF46785">
    <property type="entry name" value="Winged helix' DNA-binding domain"/>
    <property type="match status" value="1"/>
</dbReference>
<dbReference type="CDD" id="cd07377">
    <property type="entry name" value="WHTH_GntR"/>
    <property type="match status" value="1"/>
</dbReference>